<name>X1T5Z5_9ZZZZ</name>
<gene>
    <name evidence="1" type="ORF">S12H4_27886</name>
</gene>
<proteinExistence type="predicted"/>
<sequence>TGDLSQRVDMYVKLFGCGAFTPNQLIERLGLGAAYPEGDRYFVLSSYVEIGAAALEKEDKEFFKGIKEITDLSKEIKKIRES</sequence>
<evidence type="ECO:0000313" key="1">
    <source>
        <dbReference type="EMBL" id="GAJ00669.1"/>
    </source>
</evidence>
<dbReference type="EMBL" id="BARW01015952">
    <property type="protein sequence ID" value="GAJ00669.1"/>
    <property type="molecule type" value="Genomic_DNA"/>
</dbReference>
<comment type="caution">
    <text evidence="1">The sequence shown here is derived from an EMBL/GenBank/DDBJ whole genome shotgun (WGS) entry which is preliminary data.</text>
</comment>
<organism evidence="1">
    <name type="scientific">marine sediment metagenome</name>
    <dbReference type="NCBI Taxonomy" id="412755"/>
    <lineage>
        <taxon>unclassified sequences</taxon>
        <taxon>metagenomes</taxon>
        <taxon>ecological metagenomes</taxon>
    </lineage>
</organism>
<protein>
    <submittedName>
        <fullName evidence="1">Uncharacterized protein</fullName>
    </submittedName>
</protein>
<accession>X1T5Z5</accession>
<reference evidence="1" key="1">
    <citation type="journal article" date="2014" name="Front. Microbiol.">
        <title>High frequency of phylogenetically diverse reductive dehalogenase-homologous genes in deep subseafloor sedimentary metagenomes.</title>
        <authorList>
            <person name="Kawai M."/>
            <person name="Futagami T."/>
            <person name="Toyoda A."/>
            <person name="Takaki Y."/>
            <person name="Nishi S."/>
            <person name="Hori S."/>
            <person name="Arai W."/>
            <person name="Tsubouchi T."/>
            <person name="Morono Y."/>
            <person name="Uchiyama I."/>
            <person name="Ito T."/>
            <person name="Fujiyama A."/>
            <person name="Inagaki F."/>
            <person name="Takami H."/>
        </authorList>
    </citation>
    <scope>NUCLEOTIDE SEQUENCE</scope>
    <source>
        <strain evidence="1">Expedition CK06-06</strain>
    </source>
</reference>
<feature type="non-terminal residue" evidence="1">
    <location>
        <position position="1"/>
    </location>
</feature>
<dbReference type="AlphaFoldDB" id="X1T5Z5"/>